<evidence type="ECO:0000313" key="3">
    <source>
        <dbReference type="Proteomes" id="UP000735302"/>
    </source>
</evidence>
<organism evidence="2 3">
    <name type="scientific">Plakobranchus ocellatus</name>
    <dbReference type="NCBI Taxonomy" id="259542"/>
    <lineage>
        <taxon>Eukaryota</taxon>
        <taxon>Metazoa</taxon>
        <taxon>Spiralia</taxon>
        <taxon>Lophotrochozoa</taxon>
        <taxon>Mollusca</taxon>
        <taxon>Gastropoda</taxon>
        <taxon>Heterobranchia</taxon>
        <taxon>Euthyneura</taxon>
        <taxon>Panpulmonata</taxon>
        <taxon>Sacoglossa</taxon>
        <taxon>Placobranchoidea</taxon>
        <taxon>Plakobranchidae</taxon>
        <taxon>Plakobranchus</taxon>
    </lineage>
</organism>
<gene>
    <name evidence="2" type="ORF">PoB_001297600</name>
</gene>
<accession>A0AAV3YVR2</accession>
<feature type="region of interest" description="Disordered" evidence="1">
    <location>
        <begin position="84"/>
        <end position="106"/>
    </location>
</feature>
<dbReference type="EMBL" id="BLXT01001518">
    <property type="protein sequence ID" value="GFN86470.1"/>
    <property type="molecule type" value="Genomic_DNA"/>
</dbReference>
<comment type="caution">
    <text evidence="2">The sequence shown here is derived from an EMBL/GenBank/DDBJ whole genome shotgun (WGS) entry which is preliminary data.</text>
</comment>
<feature type="compositionally biased region" description="Basic residues" evidence="1">
    <location>
        <begin position="10"/>
        <end position="19"/>
    </location>
</feature>
<proteinExistence type="predicted"/>
<protein>
    <submittedName>
        <fullName evidence="2">Uncharacterized protein</fullName>
    </submittedName>
</protein>
<keyword evidence="3" id="KW-1185">Reference proteome</keyword>
<feature type="compositionally biased region" description="Low complexity" evidence="1">
    <location>
        <begin position="23"/>
        <end position="35"/>
    </location>
</feature>
<reference evidence="2 3" key="1">
    <citation type="journal article" date="2021" name="Elife">
        <title>Chloroplast acquisition without the gene transfer in kleptoplastic sea slugs, Plakobranchus ocellatus.</title>
        <authorList>
            <person name="Maeda T."/>
            <person name="Takahashi S."/>
            <person name="Yoshida T."/>
            <person name="Shimamura S."/>
            <person name="Takaki Y."/>
            <person name="Nagai Y."/>
            <person name="Toyoda A."/>
            <person name="Suzuki Y."/>
            <person name="Arimoto A."/>
            <person name="Ishii H."/>
            <person name="Satoh N."/>
            <person name="Nishiyama T."/>
            <person name="Hasebe M."/>
            <person name="Maruyama T."/>
            <person name="Minagawa J."/>
            <person name="Obokata J."/>
            <person name="Shigenobu S."/>
        </authorList>
    </citation>
    <scope>NUCLEOTIDE SEQUENCE [LARGE SCALE GENOMIC DNA]</scope>
</reference>
<dbReference type="Proteomes" id="UP000735302">
    <property type="component" value="Unassembled WGS sequence"/>
</dbReference>
<feature type="region of interest" description="Disordered" evidence="1">
    <location>
        <begin position="1"/>
        <end position="35"/>
    </location>
</feature>
<sequence length="106" mass="11943">MSSSLYPNHSRAHRQKGRAVVRSLRSSPLSTSASSLELLQRTALEQLTRLCSSVDTTLSAIRPPPPIHTSVLRSVSTIGEKYHHRQQQQRLLDSNRFDTDIDNYST</sequence>
<evidence type="ECO:0000256" key="1">
    <source>
        <dbReference type="SAM" id="MobiDB-lite"/>
    </source>
</evidence>
<name>A0AAV3YVR2_9GAST</name>
<dbReference type="AlphaFoldDB" id="A0AAV3YVR2"/>
<evidence type="ECO:0000313" key="2">
    <source>
        <dbReference type="EMBL" id="GFN86470.1"/>
    </source>
</evidence>